<dbReference type="InterPro" id="IPR042463">
    <property type="entry name" value="HNOB_dom_associated_sf"/>
</dbReference>
<sequence length="193" mass="21740">VETSANTTSKAITSKPVTNVPLDFNTVYKSGQSVMKLEDFCDAFPHHFCFNRDLVLEHVGTYIKKAYPWIKGGETRLVDVLDLIHPEIPLTYDSIRAFRNSLFVFQMKESAEQTAGTTVTGSGTASASMSVMLKGSMVYVHDNNYVVFVCSLNVTTVRDLLDRNLFISDMQRHDSTRDLIMLNQSRMSQVELK</sequence>
<feature type="domain" description="Haem NO binding associated" evidence="4">
    <location>
        <begin position="35"/>
        <end position="192"/>
    </location>
</feature>
<keyword evidence="2" id="KW-0547">Nucleotide-binding</keyword>
<evidence type="ECO:0000313" key="5">
    <source>
        <dbReference type="Proteomes" id="UP000887540"/>
    </source>
</evidence>
<evidence type="ECO:0000256" key="3">
    <source>
        <dbReference type="ARBA" id="ARBA00023293"/>
    </source>
</evidence>
<evidence type="ECO:0000313" key="6">
    <source>
        <dbReference type="WBParaSite" id="ACRNAN_scaffold19673.g13607.t1"/>
    </source>
</evidence>
<reference evidence="6" key="1">
    <citation type="submission" date="2022-11" db="UniProtKB">
        <authorList>
            <consortium name="WormBaseParasite"/>
        </authorList>
    </citation>
    <scope>IDENTIFICATION</scope>
</reference>
<evidence type="ECO:0000256" key="2">
    <source>
        <dbReference type="ARBA" id="ARBA00022741"/>
    </source>
</evidence>
<dbReference type="EC" id="4.6.1.2" evidence="1"/>
<dbReference type="Proteomes" id="UP000887540">
    <property type="component" value="Unplaced"/>
</dbReference>
<dbReference type="PANTHER" id="PTHR45655:SF13">
    <property type="entry name" value="SOLUBLE GUANYLATE CYCLASE GCY-32-RELATED"/>
    <property type="match status" value="1"/>
</dbReference>
<dbReference type="Gene3D" id="3.30.450.260">
    <property type="entry name" value="Haem NO binding associated domain"/>
    <property type="match status" value="1"/>
</dbReference>
<dbReference type="GO" id="GO:0004383">
    <property type="term" value="F:guanylate cyclase activity"/>
    <property type="evidence" value="ECO:0007669"/>
    <property type="project" value="UniProtKB-EC"/>
</dbReference>
<dbReference type="GO" id="GO:0070482">
    <property type="term" value="P:response to oxygen levels"/>
    <property type="evidence" value="ECO:0007669"/>
    <property type="project" value="TreeGrafter"/>
</dbReference>
<name>A0A914D681_9BILA</name>
<evidence type="ECO:0000256" key="1">
    <source>
        <dbReference type="ARBA" id="ARBA00012202"/>
    </source>
</evidence>
<keyword evidence="5" id="KW-1185">Reference proteome</keyword>
<proteinExistence type="predicted"/>
<dbReference type="GO" id="GO:0008074">
    <property type="term" value="C:guanylate cyclase complex, soluble"/>
    <property type="evidence" value="ECO:0007669"/>
    <property type="project" value="TreeGrafter"/>
</dbReference>
<dbReference type="FunFam" id="3.30.450.260:FF:000002">
    <property type="entry name" value="guanylate cyclase soluble subunit alpha-2"/>
    <property type="match status" value="1"/>
</dbReference>
<dbReference type="GO" id="GO:0019934">
    <property type="term" value="P:cGMP-mediated signaling"/>
    <property type="evidence" value="ECO:0007669"/>
    <property type="project" value="TreeGrafter"/>
</dbReference>
<dbReference type="GO" id="GO:0000166">
    <property type="term" value="F:nucleotide binding"/>
    <property type="evidence" value="ECO:0007669"/>
    <property type="project" value="UniProtKB-KW"/>
</dbReference>
<dbReference type="WBParaSite" id="ACRNAN_scaffold19673.g13607.t1">
    <property type="protein sequence ID" value="ACRNAN_scaffold19673.g13607.t1"/>
    <property type="gene ID" value="ACRNAN_scaffold19673.g13607"/>
</dbReference>
<dbReference type="InterPro" id="IPR011645">
    <property type="entry name" value="HNOB_dom_associated"/>
</dbReference>
<dbReference type="PANTHER" id="PTHR45655">
    <property type="entry name" value="GUANYLATE CYCLASE SOLUBLE SUBUNIT BETA-2"/>
    <property type="match status" value="1"/>
</dbReference>
<protein>
    <recommendedName>
        <fullName evidence="1">guanylate cyclase</fullName>
        <ecNumber evidence="1">4.6.1.2</ecNumber>
    </recommendedName>
</protein>
<keyword evidence="3" id="KW-0141">cGMP biosynthesis</keyword>
<evidence type="ECO:0000259" key="4">
    <source>
        <dbReference type="Pfam" id="PF07701"/>
    </source>
</evidence>
<dbReference type="Pfam" id="PF07701">
    <property type="entry name" value="HNOBA"/>
    <property type="match status" value="1"/>
</dbReference>
<organism evidence="5 6">
    <name type="scientific">Acrobeloides nanus</name>
    <dbReference type="NCBI Taxonomy" id="290746"/>
    <lineage>
        <taxon>Eukaryota</taxon>
        <taxon>Metazoa</taxon>
        <taxon>Ecdysozoa</taxon>
        <taxon>Nematoda</taxon>
        <taxon>Chromadorea</taxon>
        <taxon>Rhabditida</taxon>
        <taxon>Tylenchina</taxon>
        <taxon>Cephalobomorpha</taxon>
        <taxon>Cephaloboidea</taxon>
        <taxon>Cephalobidae</taxon>
        <taxon>Acrobeloides</taxon>
    </lineage>
</organism>
<dbReference type="AlphaFoldDB" id="A0A914D681"/>
<accession>A0A914D681</accession>